<comment type="caution">
    <text evidence="11">The sequence shown here is derived from an EMBL/GenBank/DDBJ whole genome shotgun (WGS) entry which is preliminary data.</text>
</comment>
<gene>
    <name evidence="11" type="ORF">C9I99_12160</name>
</gene>
<name>A0A2T3IY59_9GAMM</name>
<dbReference type="InterPro" id="IPR003192">
    <property type="entry name" value="Porin_LamB"/>
</dbReference>
<dbReference type="GO" id="GO:0006811">
    <property type="term" value="P:monoatomic ion transport"/>
    <property type="evidence" value="ECO:0007669"/>
    <property type="project" value="UniProtKB-KW"/>
</dbReference>
<dbReference type="InterPro" id="IPR036998">
    <property type="entry name" value="Porin_LamB_sf"/>
</dbReference>
<feature type="chain" id="PRO_5015413611" description="Maltoporin" evidence="10">
    <location>
        <begin position="38"/>
        <end position="461"/>
    </location>
</feature>
<dbReference type="Proteomes" id="UP000241222">
    <property type="component" value="Unassembled WGS sequence"/>
</dbReference>
<dbReference type="Pfam" id="PF02264">
    <property type="entry name" value="LamB"/>
    <property type="match status" value="1"/>
</dbReference>
<comment type="subcellular location">
    <subcellularLocation>
        <location evidence="1">Cell outer membrane</location>
        <topology evidence="1">Multi-pass membrane protein</topology>
    </subcellularLocation>
</comment>
<keyword evidence="12" id="KW-1185">Reference proteome</keyword>
<keyword evidence="5" id="KW-0812">Transmembrane</keyword>
<protein>
    <recommendedName>
        <fullName evidence="13">Maltoporin</fullName>
    </recommendedName>
</protein>
<keyword evidence="3" id="KW-0813">Transport</keyword>
<feature type="signal peptide" evidence="10">
    <location>
        <begin position="1"/>
        <end position="37"/>
    </location>
</feature>
<keyword evidence="9" id="KW-0998">Cell outer membrane</keyword>
<reference evidence="11 12" key="1">
    <citation type="submission" date="2018-03" db="EMBL/GenBank/DDBJ databases">
        <title>Whole genome sequencing of Histamine producing bacteria.</title>
        <authorList>
            <person name="Butler K."/>
        </authorList>
    </citation>
    <scope>NUCLEOTIDE SEQUENCE [LARGE SCALE GENOMIC DNA]</scope>
    <source>
        <strain evidence="11 12">JCM 13586</strain>
    </source>
</reference>
<evidence type="ECO:0000256" key="8">
    <source>
        <dbReference type="ARBA" id="ARBA00023136"/>
    </source>
</evidence>
<evidence type="ECO:0000313" key="11">
    <source>
        <dbReference type="EMBL" id="PSU33527.1"/>
    </source>
</evidence>
<sequence length="461" mass="51580">MNIALHLTVQGLFQCEKIMKIKYLAMLVAFSSVPALAEHFNEEKHGDDERNIYTLENQPFSVAEMEHDLGFFGYIRAGSNINDKGYTATESIAKNQLGRLGNEPDNYWEINFYDRMSHNSGAWAEVNFMMANWDNVNYNSTGVSGKDYGVQQLYVELGGLPEYGDMVFWGGKRYFNRSDVGITDFFYIDYSGSGGGVKNAFAHGLELAYLVRDNDQFNADEANITDGRGNIQNLYVGYSFDQWKIEALAMYAKGNGKLKHDNGDSLPTSGIQLNGVYKASDFYGLGEGVSSYTFQTGYGLGAGTGLGLIQTNMDNTDSDYSVRFLTQGGMELSSWSILPAFYVQHDVRDNSDDDKTTLSAVVRPIYKVNQNFSIQIETGITYDHYSKGKDSSDLDRNALEYKLTVAPTFTLDAFDYDARPQIRTFVSAFGWNDAANNRKDESLYTGSNGEVRFGIQGEVWF</sequence>
<evidence type="ECO:0000256" key="6">
    <source>
        <dbReference type="ARBA" id="ARBA00023065"/>
    </source>
</evidence>
<dbReference type="GO" id="GO:0046930">
    <property type="term" value="C:pore complex"/>
    <property type="evidence" value="ECO:0007669"/>
    <property type="project" value="UniProtKB-KW"/>
</dbReference>
<dbReference type="GO" id="GO:0015288">
    <property type="term" value="F:porin activity"/>
    <property type="evidence" value="ECO:0007669"/>
    <property type="project" value="UniProtKB-KW"/>
</dbReference>
<evidence type="ECO:0000256" key="2">
    <source>
        <dbReference type="ARBA" id="ARBA00007055"/>
    </source>
</evidence>
<keyword evidence="7" id="KW-0626">Porin</keyword>
<dbReference type="GO" id="GO:0015144">
    <property type="term" value="F:carbohydrate transmembrane transporter activity"/>
    <property type="evidence" value="ECO:0007669"/>
    <property type="project" value="TreeGrafter"/>
</dbReference>
<evidence type="ECO:0000256" key="1">
    <source>
        <dbReference type="ARBA" id="ARBA00004571"/>
    </source>
</evidence>
<proteinExistence type="inferred from homology"/>
<dbReference type="PANTHER" id="PTHR38762:SF1">
    <property type="entry name" value="CRYPTIC OUTER MEMBRANE PORIN BGLH-RELATED"/>
    <property type="match status" value="1"/>
</dbReference>
<evidence type="ECO:0000256" key="10">
    <source>
        <dbReference type="SAM" id="SignalP"/>
    </source>
</evidence>
<dbReference type="GO" id="GO:0015774">
    <property type="term" value="P:polysaccharide transport"/>
    <property type="evidence" value="ECO:0007669"/>
    <property type="project" value="TreeGrafter"/>
</dbReference>
<dbReference type="Gene3D" id="2.40.170.10">
    <property type="entry name" value="Porin, LamB type"/>
    <property type="match status" value="1"/>
</dbReference>
<keyword evidence="4" id="KW-1134">Transmembrane beta strand</keyword>
<dbReference type="AlphaFoldDB" id="A0A2T3IY59"/>
<dbReference type="OrthoDB" id="106611at2"/>
<keyword evidence="6" id="KW-0406">Ion transport</keyword>
<keyword evidence="10" id="KW-0732">Signal</keyword>
<evidence type="ECO:0008006" key="13">
    <source>
        <dbReference type="Google" id="ProtNLM"/>
    </source>
</evidence>
<evidence type="ECO:0000313" key="12">
    <source>
        <dbReference type="Proteomes" id="UP000241222"/>
    </source>
</evidence>
<dbReference type="PANTHER" id="PTHR38762">
    <property type="entry name" value="CRYPTIC OUTER MEMBRANE PORIN BGLH-RELATED"/>
    <property type="match status" value="1"/>
</dbReference>
<dbReference type="SUPFAM" id="SSF56935">
    <property type="entry name" value="Porins"/>
    <property type="match status" value="1"/>
</dbReference>
<evidence type="ECO:0000256" key="5">
    <source>
        <dbReference type="ARBA" id="ARBA00022692"/>
    </source>
</evidence>
<evidence type="ECO:0000256" key="3">
    <source>
        <dbReference type="ARBA" id="ARBA00022448"/>
    </source>
</evidence>
<dbReference type="InterPro" id="IPR050286">
    <property type="entry name" value="G_neg_Bact_CarbUptk_Porin"/>
</dbReference>
<keyword evidence="8" id="KW-0472">Membrane</keyword>
<organism evidence="11 12">
    <name type="scientific">Photobacterium lutimaris</name>
    <dbReference type="NCBI Taxonomy" id="388278"/>
    <lineage>
        <taxon>Bacteria</taxon>
        <taxon>Pseudomonadati</taxon>
        <taxon>Pseudomonadota</taxon>
        <taxon>Gammaproteobacteria</taxon>
        <taxon>Vibrionales</taxon>
        <taxon>Vibrionaceae</taxon>
        <taxon>Photobacterium</taxon>
    </lineage>
</organism>
<evidence type="ECO:0000256" key="7">
    <source>
        <dbReference type="ARBA" id="ARBA00023114"/>
    </source>
</evidence>
<dbReference type="EMBL" id="PYMH01000005">
    <property type="protein sequence ID" value="PSU33527.1"/>
    <property type="molecule type" value="Genomic_DNA"/>
</dbReference>
<evidence type="ECO:0000256" key="4">
    <source>
        <dbReference type="ARBA" id="ARBA00022452"/>
    </source>
</evidence>
<evidence type="ECO:0000256" key="9">
    <source>
        <dbReference type="ARBA" id="ARBA00023237"/>
    </source>
</evidence>
<accession>A0A2T3IY59</accession>
<comment type="similarity">
    <text evidence="2">Belongs to the porin LamB (TC 1.B.3) family.</text>
</comment>
<dbReference type="GO" id="GO:0009279">
    <property type="term" value="C:cell outer membrane"/>
    <property type="evidence" value="ECO:0007669"/>
    <property type="project" value="UniProtKB-SubCell"/>
</dbReference>